<keyword evidence="4" id="KW-1185">Reference proteome</keyword>
<feature type="transmembrane region" description="Helical" evidence="2">
    <location>
        <begin position="93"/>
        <end position="114"/>
    </location>
</feature>
<feature type="region of interest" description="Disordered" evidence="1">
    <location>
        <begin position="330"/>
        <end position="384"/>
    </location>
</feature>
<feature type="compositionally biased region" description="Basic residues" evidence="1">
    <location>
        <begin position="375"/>
        <end position="384"/>
    </location>
</feature>
<comment type="caution">
    <text evidence="3">The sequence shown here is derived from an EMBL/GenBank/DDBJ whole genome shotgun (WGS) entry which is preliminary data.</text>
</comment>
<name>A0A177TI52_9BASI</name>
<keyword evidence="2" id="KW-0472">Membrane</keyword>
<proteinExistence type="predicted"/>
<keyword evidence="2" id="KW-0812">Transmembrane</keyword>
<dbReference type="AlphaFoldDB" id="A0A177TI52"/>
<evidence type="ECO:0000256" key="2">
    <source>
        <dbReference type="SAM" id="Phobius"/>
    </source>
</evidence>
<evidence type="ECO:0000256" key="1">
    <source>
        <dbReference type="SAM" id="MobiDB-lite"/>
    </source>
</evidence>
<dbReference type="Proteomes" id="UP000077521">
    <property type="component" value="Unassembled WGS sequence"/>
</dbReference>
<sequence>MAADILNITALPLLRATGGPTLLAHLPTPPILTPILNLNTYLLSSNFHYYFPFPWMFVLHALRCSFAWRGIVLANTQRVKVMAGGREVRGMTWAADIFGFCLMSWGGGILSHLLTGQLPPQFLHPGSALTYIPIHILITLFLSLSPPTLHPAPALLDILSPFIDGATRAGAVTLGINLASKTHPESWMLQIVLGTLTACGGGQACGTIGAWNVEGWKWDTPPALRARNWMEGVDVWAPFLAVVGYVLVGGTHEDVIPISRKVLGFLTKTGLLDASPLLKGDGEEVLAVLDPATAGRALATLIITSAFVWRATILHGTWATASLSSAFKTNQGRRPLGGTRTIEGGSGQRRVASEEKQGRESVGSSSVDGNGSGKAVRRSARRKT</sequence>
<accession>A0A177TI52</accession>
<reference evidence="3" key="1">
    <citation type="submission" date="2016-04" db="EMBL/GenBank/DDBJ databases">
        <authorList>
            <person name="Nguyen H.D."/>
            <person name="Samba Siva P."/>
            <person name="Cullis J."/>
            <person name="Levesque C.A."/>
            <person name="Hambleton S."/>
        </authorList>
    </citation>
    <scope>NUCLEOTIDE SEQUENCE</scope>
    <source>
        <strain evidence="3">DAOMC 236416</strain>
    </source>
</reference>
<organism evidence="3 4">
    <name type="scientific">Tilletia indica</name>
    <dbReference type="NCBI Taxonomy" id="43049"/>
    <lineage>
        <taxon>Eukaryota</taxon>
        <taxon>Fungi</taxon>
        <taxon>Dikarya</taxon>
        <taxon>Basidiomycota</taxon>
        <taxon>Ustilaginomycotina</taxon>
        <taxon>Exobasidiomycetes</taxon>
        <taxon>Tilletiales</taxon>
        <taxon>Tilletiaceae</taxon>
        <taxon>Tilletia</taxon>
    </lineage>
</organism>
<keyword evidence="2" id="KW-1133">Transmembrane helix</keyword>
<evidence type="ECO:0000313" key="3">
    <source>
        <dbReference type="EMBL" id="KAE8249954.1"/>
    </source>
</evidence>
<reference evidence="3" key="2">
    <citation type="journal article" date="2019" name="IMA Fungus">
        <title>Genome sequencing and comparison of five Tilletia species to identify candidate genes for the detection of regulated species infecting wheat.</title>
        <authorList>
            <person name="Nguyen H.D.T."/>
            <person name="Sultana T."/>
            <person name="Kesanakurti P."/>
            <person name="Hambleton S."/>
        </authorList>
    </citation>
    <scope>NUCLEOTIDE SEQUENCE</scope>
    <source>
        <strain evidence="3">DAOMC 236416</strain>
    </source>
</reference>
<protein>
    <submittedName>
        <fullName evidence="3">Uncharacterized protein</fullName>
    </submittedName>
</protein>
<feature type="transmembrane region" description="Helical" evidence="2">
    <location>
        <begin position="49"/>
        <end position="72"/>
    </location>
</feature>
<gene>
    <name evidence="3" type="ORF">A4X13_0g5009</name>
</gene>
<dbReference type="EMBL" id="LWDF02000359">
    <property type="protein sequence ID" value="KAE8249954.1"/>
    <property type="molecule type" value="Genomic_DNA"/>
</dbReference>
<evidence type="ECO:0000313" key="4">
    <source>
        <dbReference type="Proteomes" id="UP000077521"/>
    </source>
</evidence>